<protein>
    <submittedName>
        <fullName evidence="3">Uncharacterized protein</fullName>
    </submittedName>
</protein>
<reference evidence="3 4" key="1">
    <citation type="journal article" date="2015" name="Nature">
        <title>rRNA introns, odd ribosomes, and small enigmatic genomes across a large radiation of phyla.</title>
        <authorList>
            <person name="Brown C.T."/>
            <person name="Hug L.A."/>
            <person name="Thomas B.C."/>
            <person name="Sharon I."/>
            <person name="Castelle C.J."/>
            <person name="Singh A."/>
            <person name="Wilkins M.J."/>
            <person name="Williams K.H."/>
            <person name="Banfield J.F."/>
        </authorList>
    </citation>
    <scope>NUCLEOTIDE SEQUENCE [LARGE SCALE GENOMIC DNA]</scope>
</reference>
<comment type="caution">
    <text evidence="3">The sequence shown here is derived from an EMBL/GenBank/DDBJ whole genome shotgun (WGS) entry which is preliminary data.</text>
</comment>
<evidence type="ECO:0000313" key="3">
    <source>
        <dbReference type="EMBL" id="KKT72565.1"/>
    </source>
</evidence>
<dbReference type="EMBL" id="LCJG01000033">
    <property type="protein sequence ID" value="KKT72565.1"/>
    <property type="molecule type" value="Genomic_DNA"/>
</dbReference>
<dbReference type="Proteomes" id="UP000034835">
    <property type="component" value="Unassembled WGS sequence"/>
</dbReference>
<feature type="region of interest" description="Disordered" evidence="1">
    <location>
        <begin position="79"/>
        <end position="113"/>
    </location>
</feature>
<accession>A0A0G1JMF6</accession>
<dbReference type="AlphaFoldDB" id="A0A0G1JMF6"/>
<feature type="compositionally biased region" description="Low complexity" evidence="1">
    <location>
        <begin position="103"/>
        <end position="113"/>
    </location>
</feature>
<evidence type="ECO:0000313" key="4">
    <source>
        <dbReference type="Proteomes" id="UP000034835"/>
    </source>
</evidence>
<evidence type="ECO:0000256" key="1">
    <source>
        <dbReference type="SAM" id="MobiDB-lite"/>
    </source>
</evidence>
<proteinExistence type="predicted"/>
<name>A0A0G1JMF6_9BACT</name>
<dbReference type="STRING" id="1618384.UW68_C0033G0012"/>
<keyword evidence="2" id="KW-0472">Membrane</keyword>
<keyword evidence="2" id="KW-1133">Transmembrane helix</keyword>
<keyword evidence="2" id="KW-0812">Transmembrane</keyword>
<feature type="compositionally biased region" description="Polar residues" evidence="1">
    <location>
        <begin position="79"/>
        <end position="102"/>
    </location>
</feature>
<gene>
    <name evidence="3" type="ORF">UW68_C0033G0012</name>
</gene>
<sequence>MKSILPIILVILFLTGAITYSLSKRAVPVRDILRFGIPANELESATGDTSGSTNKKTGFNVVLPTSSVTPSLTPTKIAGNTITPLPTTSENDQTTKGGQTIDTKNSSNSKTASKTVTTTTKTVVCTPVYGAANTCTEHVVVDTGAENAIFFNFAGLSYLAGLASFVFAKRA</sequence>
<feature type="transmembrane region" description="Helical" evidence="2">
    <location>
        <begin position="149"/>
        <end position="168"/>
    </location>
</feature>
<organism evidence="3 4">
    <name type="scientific">Candidatus Collierbacteria bacterium GW2011_GWB1_44_6</name>
    <dbReference type="NCBI Taxonomy" id="1618384"/>
    <lineage>
        <taxon>Bacteria</taxon>
        <taxon>Candidatus Collieribacteriota</taxon>
    </lineage>
</organism>
<evidence type="ECO:0000256" key="2">
    <source>
        <dbReference type="SAM" id="Phobius"/>
    </source>
</evidence>